<dbReference type="AlphaFoldDB" id="A0A4Y1WWF3"/>
<proteinExistence type="predicted"/>
<accession>A0A4Y1WWF3</accession>
<evidence type="ECO:0000313" key="2">
    <source>
        <dbReference type="EMBL" id="BBL05162.1"/>
    </source>
</evidence>
<dbReference type="Proteomes" id="UP000318946">
    <property type="component" value="Chromosome"/>
</dbReference>
<keyword evidence="3" id="KW-1185">Reference proteome</keyword>
<dbReference type="Pfam" id="PF12969">
    <property type="entry name" value="DUF3857"/>
    <property type="match status" value="1"/>
</dbReference>
<feature type="domain" description="DUF3857" evidence="1">
    <location>
        <begin position="68"/>
        <end position="198"/>
    </location>
</feature>
<dbReference type="KEGG" id="acou:A5CBH24_24750"/>
<evidence type="ECO:0000259" key="1">
    <source>
        <dbReference type="Pfam" id="PF12969"/>
    </source>
</evidence>
<dbReference type="OrthoDB" id="98874at2"/>
<organism evidence="2 3">
    <name type="scientific">Alistipes communis</name>
    <dbReference type="NCBI Taxonomy" id="2585118"/>
    <lineage>
        <taxon>Bacteria</taxon>
        <taxon>Pseudomonadati</taxon>
        <taxon>Bacteroidota</taxon>
        <taxon>Bacteroidia</taxon>
        <taxon>Bacteroidales</taxon>
        <taxon>Rikenellaceae</taxon>
        <taxon>Alistipes</taxon>
    </lineage>
</organism>
<protein>
    <recommendedName>
        <fullName evidence="1">DUF3857 domain-containing protein</fullName>
    </recommendedName>
</protein>
<evidence type="ECO:0000313" key="3">
    <source>
        <dbReference type="Proteomes" id="UP000318946"/>
    </source>
</evidence>
<gene>
    <name evidence="2" type="ORF">A5CBH24_24750</name>
</gene>
<dbReference type="RefSeq" id="WP_141413387.1">
    <property type="nucleotide sequence ID" value="NZ_AP019735.1"/>
</dbReference>
<name>A0A4Y1WWF3_9BACT</name>
<dbReference type="InterPro" id="IPR024618">
    <property type="entry name" value="DUF3857"/>
</dbReference>
<reference evidence="3" key="1">
    <citation type="submission" date="2019-06" db="EMBL/GenBank/DDBJ databases">
        <title>Alistipes onderdonkii subsp. vulgaris subsp. nov., Alistipes dispar sp. nov. and Alistipes communis sp. nov., isolated from human faeces, and creation of Alistipes onderdonkii subsp. onderdonkii subsp. nov.</title>
        <authorList>
            <person name="Sakamoto M."/>
            <person name="Ikeyama N."/>
            <person name="Ogata Y."/>
            <person name="Suda W."/>
            <person name="Iino T."/>
            <person name="Hattori M."/>
            <person name="Ohkuma M."/>
        </authorList>
    </citation>
    <scope>NUCLEOTIDE SEQUENCE [LARGE SCALE GENOMIC DNA]</scope>
    <source>
        <strain evidence="3">5CBH24</strain>
    </source>
</reference>
<sequence length="651" mass="74198">MKTYPFLAVFICLCVNTAAQEYSFKYGKITPDELRMTLYEPEPDAPAVFIYDDTDIHYSFGNSIQLLCYRTVKIKVFKDEGVKWGDVAIDFGNYQLSKEVVSRIDAAAYNLVDGKTVKTQLKRQNIFEEVLDEHTKRLKFSIPEVRAGTVIEYRYLLTSDFIGQIPDVDVQHAIPVVRSTAQISIPEYFTHHIHTRGYLTLPVKKELENGGAAGFSGFSYTNTKYICNIDRVPSLRKEPYVWHLDDFRAGLEFEINGLEIPGSLYKSFTRTWADVYESLDRSEFGRYADIRNPFKDEVAAIVARNADDERRQLHEILKFVQSRIAWDGTYRLTPESSPHAAVDKGRGDSGSINFILAAALRDAGFKPEIILLNPRSAGRLPLTHATDRIRTFVLRTKLKSGETVYLDATDLHSDVNVLPTQLLVDHARLYSPEHPFENWINLSSPAQSVVLSQITARLTEEGELECTETDTETNQAAYDLSRRYSRSENHDTFVQEYEQRAGITISELTVDGLNSAKARMKLNFRKPVDSGGDFLYICPTIVPFIEKNPFTSQKRQLPVEFSYPYRYRIIVSLMLPEGYTVEELPKSQRLSACDEGIACTMQLQQQGALMQCLFEFDLSRIIFPATEYTDLSAFYGFVMDMCNSRIVLKKS</sequence>
<dbReference type="Gene3D" id="2.60.120.1130">
    <property type="match status" value="1"/>
</dbReference>
<dbReference type="EMBL" id="AP019735">
    <property type="protein sequence ID" value="BBL05162.1"/>
    <property type="molecule type" value="Genomic_DNA"/>
</dbReference>
<dbReference type="Gene3D" id="3.10.620.30">
    <property type="match status" value="1"/>
</dbReference>
<dbReference type="GeneID" id="78343190"/>
<dbReference type="Gene3D" id="2.60.40.3140">
    <property type="match status" value="1"/>
</dbReference>